<gene>
    <name evidence="3" type="ORF">AF333_05130</name>
    <name evidence="4" type="ORF">SAMN04487909_109217</name>
</gene>
<dbReference type="AlphaFoldDB" id="A0A0D1XT69"/>
<dbReference type="PANTHER" id="PTHR36113:SF6">
    <property type="entry name" value="FOSFOMYCIN RESISTANCE PROTEIN FOSX"/>
    <property type="match status" value="1"/>
</dbReference>
<dbReference type="STRING" id="47500.AF333_05130"/>
<dbReference type="Proteomes" id="UP000037269">
    <property type="component" value="Unassembled WGS sequence"/>
</dbReference>
<dbReference type="EMBL" id="FNED01000009">
    <property type="protein sequence ID" value="SDI95544.1"/>
    <property type="molecule type" value="Genomic_DNA"/>
</dbReference>
<dbReference type="PANTHER" id="PTHR36113">
    <property type="entry name" value="LYASE, PUTATIVE-RELATED-RELATED"/>
    <property type="match status" value="1"/>
</dbReference>
<evidence type="ECO:0000313" key="3">
    <source>
        <dbReference type="EMBL" id="KON94958.1"/>
    </source>
</evidence>
<evidence type="ECO:0000313" key="6">
    <source>
        <dbReference type="Proteomes" id="UP000182836"/>
    </source>
</evidence>
<dbReference type="GO" id="GO:0046872">
    <property type="term" value="F:metal ion binding"/>
    <property type="evidence" value="ECO:0007669"/>
    <property type="project" value="UniProtKB-KW"/>
</dbReference>
<dbReference type="OrthoDB" id="192739at2"/>
<evidence type="ECO:0000259" key="2">
    <source>
        <dbReference type="PROSITE" id="PS51819"/>
    </source>
</evidence>
<dbReference type="InterPro" id="IPR037523">
    <property type="entry name" value="VOC_core"/>
</dbReference>
<dbReference type="PATRIC" id="fig|47500.8.peg.5353"/>
<dbReference type="GO" id="GO:0016740">
    <property type="term" value="F:transferase activity"/>
    <property type="evidence" value="ECO:0007669"/>
    <property type="project" value="UniProtKB-KW"/>
</dbReference>
<proteinExistence type="predicted"/>
<name>A0A0D1XT69_ANEMI</name>
<keyword evidence="5" id="KW-1185">Reference proteome</keyword>
<evidence type="ECO:0000313" key="4">
    <source>
        <dbReference type="EMBL" id="SDI95544.1"/>
    </source>
</evidence>
<dbReference type="Gene3D" id="3.10.180.10">
    <property type="entry name" value="2,3-Dihydroxybiphenyl 1,2-Dioxygenase, domain 1"/>
    <property type="match status" value="1"/>
</dbReference>
<evidence type="ECO:0000256" key="1">
    <source>
        <dbReference type="ARBA" id="ARBA00022723"/>
    </source>
</evidence>
<protein>
    <submittedName>
        <fullName evidence="3">Fosfomycin resistance protein FosB</fullName>
    </submittedName>
    <submittedName>
        <fullName evidence="4">Metallothiol transferase</fullName>
    </submittedName>
</protein>
<evidence type="ECO:0000313" key="5">
    <source>
        <dbReference type="Proteomes" id="UP000037269"/>
    </source>
</evidence>
<organism evidence="3 5">
    <name type="scientific">Aneurinibacillus migulanus</name>
    <name type="common">Bacillus migulanus</name>
    <dbReference type="NCBI Taxonomy" id="47500"/>
    <lineage>
        <taxon>Bacteria</taxon>
        <taxon>Bacillati</taxon>
        <taxon>Bacillota</taxon>
        <taxon>Bacilli</taxon>
        <taxon>Bacillales</taxon>
        <taxon>Paenibacillaceae</taxon>
        <taxon>Aneurinibacillus group</taxon>
        <taxon>Aneurinibacillus</taxon>
    </lineage>
</organism>
<sequence length="140" mass="16413">MKIQGINHLTFSVVNLEASIAFYRDVLEGTLLVQGERMAYFDLQGIWLALNVQEDIPRTEITHSYTHIAFTVDEQDFPVYVQRLQKLGVTIREGRSRDKAEAQSVYFTDPDGHLFEFHTGNREQRIQHYKDEKKPMTFYI</sequence>
<dbReference type="NCBIfam" id="NF003152">
    <property type="entry name" value="PRK04101.1"/>
    <property type="match status" value="1"/>
</dbReference>
<dbReference type="InterPro" id="IPR051332">
    <property type="entry name" value="Fosfomycin_Res_Enzymes"/>
</dbReference>
<dbReference type="PROSITE" id="PS51819">
    <property type="entry name" value="VOC"/>
    <property type="match status" value="1"/>
</dbReference>
<dbReference type="InterPro" id="IPR004360">
    <property type="entry name" value="Glyas_Fos-R_dOase_dom"/>
</dbReference>
<dbReference type="Pfam" id="PF00903">
    <property type="entry name" value="Glyoxalase"/>
    <property type="match status" value="1"/>
</dbReference>
<keyword evidence="4" id="KW-0808">Transferase</keyword>
<reference evidence="3 5" key="1">
    <citation type="submission" date="2015-07" db="EMBL/GenBank/DDBJ databases">
        <title>Fjat-14205 dsm 2895.</title>
        <authorList>
            <person name="Liu B."/>
            <person name="Wang J."/>
            <person name="Zhu Y."/>
            <person name="Liu G."/>
            <person name="Chen Q."/>
            <person name="Chen Z."/>
            <person name="Lan J."/>
            <person name="Che J."/>
            <person name="Ge C."/>
            <person name="Shi H."/>
            <person name="Pan Z."/>
            <person name="Liu X."/>
        </authorList>
    </citation>
    <scope>NUCLEOTIDE SEQUENCE [LARGE SCALE GENOMIC DNA]</scope>
    <source>
        <strain evidence="3 5">DSM 2895</strain>
    </source>
</reference>
<dbReference type="RefSeq" id="WP_043064968.1">
    <property type="nucleotide sequence ID" value="NZ_BJOA01000078.1"/>
</dbReference>
<keyword evidence="1" id="KW-0479">Metal-binding</keyword>
<reference evidence="4 6" key="2">
    <citation type="submission" date="2016-10" db="EMBL/GenBank/DDBJ databases">
        <authorList>
            <person name="de Groot N.N."/>
        </authorList>
    </citation>
    <scope>NUCLEOTIDE SEQUENCE [LARGE SCALE GENOMIC DNA]</scope>
    <source>
        <strain evidence="4 6">DSM 2895</strain>
    </source>
</reference>
<dbReference type="Proteomes" id="UP000182836">
    <property type="component" value="Unassembled WGS sequence"/>
</dbReference>
<dbReference type="GeneID" id="42304590"/>
<dbReference type="SUPFAM" id="SSF54593">
    <property type="entry name" value="Glyoxalase/Bleomycin resistance protein/Dihydroxybiphenyl dioxygenase"/>
    <property type="match status" value="1"/>
</dbReference>
<accession>A0A0D1XT69</accession>
<dbReference type="EMBL" id="LGUG01000004">
    <property type="protein sequence ID" value="KON94958.1"/>
    <property type="molecule type" value="Genomic_DNA"/>
</dbReference>
<dbReference type="InterPro" id="IPR029068">
    <property type="entry name" value="Glyas_Bleomycin-R_OHBP_Dase"/>
</dbReference>
<dbReference type="CDD" id="cd08363">
    <property type="entry name" value="FosB"/>
    <property type="match status" value="1"/>
</dbReference>
<feature type="domain" description="VOC" evidence="2">
    <location>
        <begin position="5"/>
        <end position="120"/>
    </location>
</feature>